<dbReference type="GeneID" id="141454976"/>
<dbReference type="InParanoid" id="T1IFX8"/>
<keyword evidence="2" id="KW-1185">Reference proteome</keyword>
<dbReference type="RefSeq" id="XP_073985828.1">
    <property type="nucleotide sequence ID" value="XM_074129727.1"/>
</dbReference>
<dbReference type="AlphaFoldDB" id="T1IFX8"/>
<dbReference type="VEuPathDB" id="VectorBase:RPRC015197"/>
<proteinExistence type="predicted"/>
<protein>
    <submittedName>
        <fullName evidence="1">Uncharacterized protein</fullName>
    </submittedName>
</protein>
<dbReference type="RefSeq" id="XP_073985825.1">
    <property type="nucleotide sequence ID" value="XM_074129724.1"/>
</dbReference>
<reference evidence="1" key="1">
    <citation type="submission" date="2015-05" db="UniProtKB">
        <authorList>
            <consortium name="EnsemblMetazoa"/>
        </authorList>
    </citation>
    <scope>IDENTIFICATION</scope>
</reference>
<sequence>MEFKSEVFDRFSALFKKRKGNKLKKAELLKEQEDLLQEIEIQREIIQHLKEALTKAKDEVEGEKCYLEGVLRGRFLASREELGLLEEFRILEQIKETLMKGVLNEDFQVKKRLMRH</sequence>
<dbReference type="RefSeq" id="XP_073985826.1">
    <property type="nucleotide sequence ID" value="XM_074129725.1"/>
</dbReference>
<dbReference type="EMBL" id="ACPB03021529">
    <property type="status" value="NOT_ANNOTATED_CDS"/>
    <property type="molecule type" value="Genomic_DNA"/>
</dbReference>
<dbReference type="EnsemblMetazoa" id="RPRC015197-RA">
    <property type="protein sequence ID" value="RPRC015197-PA"/>
    <property type="gene ID" value="RPRC015197"/>
</dbReference>
<accession>T1IFX8</accession>
<organism evidence="1 2">
    <name type="scientific">Rhodnius prolixus</name>
    <name type="common">Triatomid bug</name>
    <dbReference type="NCBI Taxonomy" id="13249"/>
    <lineage>
        <taxon>Eukaryota</taxon>
        <taxon>Metazoa</taxon>
        <taxon>Ecdysozoa</taxon>
        <taxon>Arthropoda</taxon>
        <taxon>Hexapoda</taxon>
        <taxon>Insecta</taxon>
        <taxon>Pterygota</taxon>
        <taxon>Neoptera</taxon>
        <taxon>Paraneoptera</taxon>
        <taxon>Hemiptera</taxon>
        <taxon>Heteroptera</taxon>
        <taxon>Panheteroptera</taxon>
        <taxon>Cimicomorpha</taxon>
        <taxon>Reduviidae</taxon>
        <taxon>Triatominae</taxon>
        <taxon>Rhodnius</taxon>
    </lineage>
</organism>
<dbReference type="RefSeq" id="XP_073985827.1">
    <property type="nucleotide sequence ID" value="XM_074129726.1"/>
</dbReference>
<name>T1IFX8_RHOPR</name>
<dbReference type="Proteomes" id="UP000015103">
    <property type="component" value="Unassembled WGS sequence"/>
</dbReference>
<dbReference type="HOGENOM" id="CLU_2099856_0_0_1"/>
<evidence type="ECO:0000313" key="1">
    <source>
        <dbReference type="EnsemblMetazoa" id="RPRC015197-PA"/>
    </source>
</evidence>
<dbReference type="RefSeq" id="XP_073985823.1">
    <property type="nucleotide sequence ID" value="XM_074129722.1"/>
</dbReference>
<evidence type="ECO:0000313" key="2">
    <source>
        <dbReference type="Proteomes" id="UP000015103"/>
    </source>
</evidence>